<dbReference type="GO" id="GO:0016787">
    <property type="term" value="F:hydrolase activity"/>
    <property type="evidence" value="ECO:0007669"/>
    <property type="project" value="UniProtKB-KW"/>
</dbReference>
<dbReference type="Pfam" id="PF07859">
    <property type="entry name" value="Abhydrolase_3"/>
    <property type="match status" value="1"/>
</dbReference>
<feature type="compositionally biased region" description="Low complexity" evidence="2">
    <location>
        <begin position="114"/>
        <end position="131"/>
    </location>
</feature>
<dbReference type="InterPro" id="IPR029058">
    <property type="entry name" value="AB_hydrolase_fold"/>
</dbReference>
<organism evidence="5 6">
    <name type="scientific">Podospora aff. communis PSN243</name>
    <dbReference type="NCBI Taxonomy" id="3040156"/>
    <lineage>
        <taxon>Eukaryota</taxon>
        <taxon>Fungi</taxon>
        <taxon>Dikarya</taxon>
        <taxon>Ascomycota</taxon>
        <taxon>Pezizomycotina</taxon>
        <taxon>Sordariomycetes</taxon>
        <taxon>Sordariomycetidae</taxon>
        <taxon>Sordariales</taxon>
        <taxon>Podosporaceae</taxon>
        <taxon>Podospora</taxon>
    </lineage>
</organism>
<dbReference type="EMBL" id="MU865966">
    <property type="protein sequence ID" value="KAK4445316.1"/>
    <property type="molecule type" value="Genomic_DNA"/>
</dbReference>
<protein>
    <submittedName>
        <fullName evidence="5">Alpha/Beta hydrolase protein</fullName>
    </submittedName>
</protein>
<feature type="transmembrane region" description="Helical" evidence="3">
    <location>
        <begin position="12"/>
        <end position="33"/>
    </location>
</feature>
<dbReference type="PANTHER" id="PTHR48081">
    <property type="entry name" value="AB HYDROLASE SUPERFAMILY PROTEIN C4A8.06C"/>
    <property type="match status" value="1"/>
</dbReference>
<dbReference type="PANTHER" id="PTHR48081:SF18">
    <property type="entry name" value="ALPHA_BETA HYDROLASE FOLD-3 DOMAIN-CONTAINING PROTEIN"/>
    <property type="match status" value="1"/>
</dbReference>
<evidence type="ECO:0000259" key="4">
    <source>
        <dbReference type="Pfam" id="PF07859"/>
    </source>
</evidence>
<evidence type="ECO:0000256" key="3">
    <source>
        <dbReference type="SAM" id="Phobius"/>
    </source>
</evidence>
<dbReference type="Gene3D" id="3.40.50.1820">
    <property type="entry name" value="alpha/beta hydrolase"/>
    <property type="match status" value="1"/>
</dbReference>
<evidence type="ECO:0000313" key="5">
    <source>
        <dbReference type="EMBL" id="KAK4445316.1"/>
    </source>
</evidence>
<reference evidence="5" key="1">
    <citation type="journal article" date="2023" name="Mol. Phylogenet. Evol.">
        <title>Genome-scale phylogeny and comparative genomics of the fungal order Sordariales.</title>
        <authorList>
            <person name="Hensen N."/>
            <person name="Bonometti L."/>
            <person name="Westerberg I."/>
            <person name="Brannstrom I.O."/>
            <person name="Guillou S."/>
            <person name="Cros-Aarteil S."/>
            <person name="Calhoun S."/>
            <person name="Haridas S."/>
            <person name="Kuo A."/>
            <person name="Mondo S."/>
            <person name="Pangilinan J."/>
            <person name="Riley R."/>
            <person name="LaButti K."/>
            <person name="Andreopoulos B."/>
            <person name="Lipzen A."/>
            <person name="Chen C."/>
            <person name="Yan M."/>
            <person name="Daum C."/>
            <person name="Ng V."/>
            <person name="Clum A."/>
            <person name="Steindorff A."/>
            <person name="Ohm R.A."/>
            <person name="Martin F."/>
            <person name="Silar P."/>
            <person name="Natvig D.O."/>
            <person name="Lalanne C."/>
            <person name="Gautier V."/>
            <person name="Ament-Velasquez S.L."/>
            <person name="Kruys A."/>
            <person name="Hutchinson M.I."/>
            <person name="Powell A.J."/>
            <person name="Barry K."/>
            <person name="Miller A.N."/>
            <person name="Grigoriev I.V."/>
            <person name="Debuchy R."/>
            <person name="Gladieux P."/>
            <person name="Hiltunen Thoren M."/>
            <person name="Johannesson H."/>
        </authorList>
    </citation>
    <scope>NUCLEOTIDE SEQUENCE</scope>
    <source>
        <strain evidence="5">PSN243</strain>
    </source>
</reference>
<evidence type="ECO:0000256" key="1">
    <source>
        <dbReference type="ARBA" id="ARBA00022801"/>
    </source>
</evidence>
<evidence type="ECO:0000256" key="2">
    <source>
        <dbReference type="SAM" id="MobiDB-lite"/>
    </source>
</evidence>
<feature type="domain" description="Alpha/beta hydrolase fold-3" evidence="4">
    <location>
        <begin position="138"/>
        <end position="258"/>
    </location>
</feature>
<dbReference type="InterPro" id="IPR013094">
    <property type="entry name" value="AB_hydrolase_3"/>
</dbReference>
<keyword evidence="6" id="KW-1185">Reference proteome</keyword>
<keyword evidence="3" id="KW-1133">Transmembrane helix</keyword>
<feature type="region of interest" description="Disordered" evidence="2">
    <location>
        <begin position="265"/>
        <end position="287"/>
    </location>
</feature>
<keyword evidence="3" id="KW-0472">Membrane</keyword>
<name>A0AAV9GA41_9PEZI</name>
<accession>A0AAV9GA41</accession>
<reference evidence="5" key="2">
    <citation type="submission" date="2023-05" db="EMBL/GenBank/DDBJ databases">
        <authorList>
            <consortium name="Lawrence Berkeley National Laboratory"/>
            <person name="Steindorff A."/>
            <person name="Hensen N."/>
            <person name="Bonometti L."/>
            <person name="Westerberg I."/>
            <person name="Brannstrom I.O."/>
            <person name="Guillou S."/>
            <person name="Cros-Aarteil S."/>
            <person name="Calhoun S."/>
            <person name="Haridas S."/>
            <person name="Kuo A."/>
            <person name="Mondo S."/>
            <person name="Pangilinan J."/>
            <person name="Riley R."/>
            <person name="Labutti K."/>
            <person name="Andreopoulos B."/>
            <person name="Lipzen A."/>
            <person name="Chen C."/>
            <person name="Yanf M."/>
            <person name="Daum C."/>
            <person name="Ng V."/>
            <person name="Clum A."/>
            <person name="Ohm R."/>
            <person name="Martin F."/>
            <person name="Silar P."/>
            <person name="Natvig D."/>
            <person name="Lalanne C."/>
            <person name="Gautier V."/>
            <person name="Ament-Velasquez S.L."/>
            <person name="Kruys A."/>
            <person name="Hutchinson M.I."/>
            <person name="Powell A.J."/>
            <person name="Barry K."/>
            <person name="Miller A.N."/>
            <person name="Grigoriev I.V."/>
            <person name="Debuchy R."/>
            <person name="Gladieux P."/>
            <person name="Thoren M.H."/>
            <person name="Johannesson H."/>
        </authorList>
    </citation>
    <scope>NUCLEOTIDE SEQUENCE</scope>
    <source>
        <strain evidence="5">PSN243</strain>
    </source>
</reference>
<dbReference type="SUPFAM" id="SSF53474">
    <property type="entry name" value="alpha/beta-Hydrolases"/>
    <property type="match status" value="1"/>
</dbReference>
<keyword evidence="1 5" id="KW-0378">Hydrolase</keyword>
<comment type="caution">
    <text evidence="5">The sequence shown here is derived from an EMBL/GenBank/DDBJ whole genome shotgun (WGS) entry which is preliminary data.</text>
</comment>
<keyword evidence="3" id="KW-0812">Transmembrane</keyword>
<dbReference type="AlphaFoldDB" id="A0AAV9GA41"/>
<feature type="compositionally biased region" description="Basic and acidic residues" evidence="2">
    <location>
        <begin position="269"/>
        <end position="287"/>
    </location>
</feature>
<feature type="region of interest" description="Disordered" evidence="2">
    <location>
        <begin position="95"/>
        <end position="131"/>
    </location>
</feature>
<proteinExistence type="predicted"/>
<evidence type="ECO:0000313" key="6">
    <source>
        <dbReference type="Proteomes" id="UP001321760"/>
    </source>
</evidence>
<dbReference type="Proteomes" id="UP001321760">
    <property type="component" value="Unassembled WGS sequence"/>
</dbReference>
<dbReference type="InterPro" id="IPR050300">
    <property type="entry name" value="GDXG_lipolytic_enzyme"/>
</dbReference>
<gene>
    <name evidence="5" type="ORF">QBC34DRAFT_384341</name>
</gene>
<sequence>MSRLQSPSSAKDLSLLDWVSFAVAIPIFLLRWLTSLTFQNHGLLHWRQKLALTFLRAQRASFPTRILRWSVRRIPTHTAITTYCAKHHIPLQSITLPPSTTSHHPSHTIPPPTLHILTPPSSSSPNNNNSSNTNSPTLFYLHGGGYVNPLRANAHIPFLLACAAATNPPCSRAIIVEYSLAPEHPYPAQLVQSLAALQYTLTDLSIPAESIILAGDSAGAQLIGAVFAHVVKPCPYFPRLRLDVEKGGRFRAAVMVSPFVRLLPPPAGEDGRGEDGRGGDGKDGKRGSYIMNEKRDYLTWGQVMGFRQDWAGEEGEVWANLCGVEARGEGVWDGVFEGQGRVVERVLVTVGTAEVFLDDVRVFAGECVGAEVVSVKRGGGVEGVKGKRRLLVECKDEAHVQVALDMAVGYREGSMMRAVVEWLAGV</sequence>